<dbReference type="InterPro" id="IPR023410">
    <property type="entry name" value="14-3-3_domain"/>
</dbReference>
<feature type="domain" description="14-3-3" evidence="3">
    <location>
        <begin position="26"/>
        <end position="275"/>
    </location>
</feature>
<evidence type="ECO:0000259" key="3">
    <source>
        <dbReference type="SMART" id="SM00101"/>
    </source>
</evidence>
<dbReference type="PIRSF" id="PIRSF000868">
    <property type="entry name" value="14-3-3"/>
    <property type="match status" value="1"/>
</dbReference>
<dbReference type="CDD" id="cd08774">
    <property type="entry name" value="14-3-3"/>
    <property type="match status" value="1"/>
</dbReference>
<feature type="site" description="Interaction with phosphoserine on interacting protein" evidence="2">
    <location>
        <position position="161"/>
    </location>
</feature>
<dbReference type="Gene3D" id="1.20.190.20">
    <property type="entry name" value="14-3-3 domain"/>
    <property type="match status" value="1"/>
</dbReference>
<sequence>MKRAPQRRNPATMTDILSIKDLSAKRENLVFMAKSAEVAERYEDMCKIMKLLVQWEGTSLSSDERNLLSVAYKNVIGMRRASCRTLKEYKNSEWLDQYKGLVETELQSICKEILGLLTDTLIPDVRNEIKNKQKQEVPKKELEDLQEALVFYLKMTGDYHRYLAEIFTNDKENVKMAQETYKDALAIAEENLIPTHPIRLGLALNFSVCYYEILKDQSKACELAKSAFDAAISKLDSIDEASYKDSTLIMQLLRDNLTLWTTTDNNEDDGAEEGDA</sequence>
<evidence type="ECO:0000313" key="4">
    <source>
        <dbReference type="EMBL" id="CAD9777550.1"/>
    </source>
</evidence>
<dbReference type="InterPro" id="IPR036815">
    <property type="entry name" value="14-3-3_dom_sf"/>
</dbReference>
<dbReference type="PRINTS" id="PR00305">
    <property type="entry name" value="1433ZETA"/>
</dbReference>
<organism evidence="4">
    <name type="scientific">Lotharella oceanica</name>
    <dbReference type="NCBI Taxonomy" id="641309"/>
    <lineage>
        <taxon>Eukaryota</taxon>
        <taxon>Sar</taxon>
        <taxon>Rhizaria</taxon>
        <taxon>Cercozoa</taxon>
        <taxon>Chlorarachniophyceae</taxon>
        <taxon>Lotharella</taxon>
    </lineage>
</organism>
<dbReference type="AlphaFoldDB" id="A0A7S2U4U6"/>
<reference evidence="4" key="1">
    <citation type="submission" date="2021-01" db="EMBL/GenBank/DDBJ databases">
        <authorList>
            <person name="Corre E."/>
            <person name="Pelletier E."/>
            <person name="Niang G."/>
            <person name="Scheremetjew M."/>
            <person name="Finn R."/>
            <person name="Kale V."/>
            <person name="Holt S."/>
            <person name="Cochrane G."/>
            <person name="Meng A."/>
            <person name="Brown T."/>
            <person name="Cohen L."/>
        </authorList>
    </citation>
    <scope>NUCLEOTIDE SEQUENCE</scope>
    <source>
        <strain evidence="4">CCMP622</strain>
    </source>
</reference>
<comment type="similarity">
    <text evidence="1">Belongs to the 14-3-3 family.</text>
</comment>
<feature type="site" description="Interaction with phosphoserine on interacting protein" evidence="2">
    <location>
        <position position="80"/>
    </location>
</feature>
<dbReference type="SUPFAM" id="SSF48445">
    <property type="entry name" value="14-3-3 protein"/>
    <property type="match status" value="1"/>
</dbReference>
<accession>A0A7S2U4U6</accession>
<dbReference type="InterPro" id="IPR000308">
    <property type="entry name" value="14-3-3"/>
</dbReference>
<evidence type="ECO:0000256" key="2">
    <source>
        <dbReference type="PIRSR" id="PIRSR000868-1"/>
    </source>
</evidence>
<dbReference type="SMART" id="SM00101">
    <property type="entry name" value="14_3_3"/>
    <property type="match status" value="1"/>
</dbReference>
<dbReference type="Pfam" id="PF00244">
    <property type="entry name" value="14-3-3"/>
    <property type="match status" value="1"/>
</dbReference>
<evidence type="ECO:0000256" key="1">
    <source>
        <dbReference type="ARBA" id="ARBA00006141"/>
    </source>
</evidence>
<dbReference type="EMBL" id="HBHP01035046">
    <property type="protein sequence ID" value="CAD9777550.1"/>
    <property type="molecule type" value="Transcribed_RNA"/>
</dbReference>
<dbReference type="PANTHER" id="PTHR18860">
    <property type="entry name" value="14-3-3 PROTEIN"/>
    <property type="match status" value="1"/>
</dbReference>
<dbReference type="PROSITE" id="PS00796">
    <property type="entry name" value="1433_1"/>
    <property type="match status" value="1"/>
</dbReference>
<gene>
    <name evidence="4" type="ORF">LSP00402_LOCUS21566</name>
</gene>
<proteinExistence type="inferred from homology"/>
<name>A0A7S2U4U6_9EUKA</name>
<protein>
    <recommendedName>
        <fullName evidence="3">14-3-3 domain-containing protein</fullName>
    </recommendedName>
</protein>
<dbReference type="InterPro" id="IPR023409">
    <property type="entry name" value="14-3-3_CS"/>
</dbReference>